<name>A0A8T5UTL0_9EURY</name>
<dbReference type="Pfam" id="PF13091">
    <property type="entry name" value="PLDc_2"/>
    <property type="match status" value="2"/>
</dbReference>
<dbReference type="GO" id="GO:0032049">
    <property type="term" value="P:cardiolipin biosynthetic process"/>
    <property type="evidence" value="ECO:0007669"/>
    <property type="project" value="UniProtKB-ARBA"/>
</dbReference>
<dbReference type="SUPFAM" id="SSF56024">
    <property type="entry name" value="Phospholipase D/nuclease"/>
    <property type="match status" value="2"/>
</dbReference>
<sequence>MTTNEEPNMGVRGRILDENAKPIMGLVVVAKGEGKTEASIMNSKLVKLADKVSPVSLIPDHELGKSRTDKDGFYRITYSPNNYKTIIDEKPDIWLVVKDMLDITELYKTDKFSAVSEPIKKVEDIHINRNWANGWFITLGGTDKSRFTSDNDFEILIDNEKELKCIVKSINNARSYVYLSQIEFDPDFVATFNSDDDLSPKDVLVDVLKNADERGVNVKIILNENLTLTDSLKKIKDKFKSTGVEVRGFKSNGLHVMHAKTLIVDGYEAFVIGSAFIPDYWDTSMHLINDPRREPELVRPVHDISVKLNGGSVYYVEELFVEMWNYISSKDYNGKNKLNISFHPISSGEDHIQIARSVTKDTLTKKGELGIFEGYRKAIAQASDFIYLENQYFTNNSILKALQNVIKFNDDLQVIFLINEDPELPGYKKWQNKAIKKLGIKNTEDNLKHPQIGFFSLWSSGWGENQYEIQPIYVHTKAAVIDDIWATVGTANLDGTSLTHVNELKGFFDSKFHRSMEINVMILDNKGSKNSIESFRNSLWNEHLGYGITSLNQPINGWLELWQKTAQDNIRSLNQKKPYINGQILPYSPEKSVKDQLDDININTEDWNVLDLR</sequence>
<dbReference type="PROSITE" id="PS50035">
    <property type="entry name" value="PLD"/>
    <property type="match status" value="1"/>
</dbReference>
<dbReference type="InterPro" id="IPR001736">
    <property type="entry name" value="PLipase_D/transphosphatidylase"/>
</dbReference>
<dbReference type="EMBL" id="JAIOUQ010000017">
    <property type="protein sequence ID" value="MBZ2167044.1"/>
    <property type="molecule type" value="Genomic_DNA"/>
</dbReference>
<dbReference type="PANTHER" id="PTHR21248:SF22">
    <property type="entry name" value="PHOSPHOLIPASE D"/>
    <property type="match status" value="1"/>
</dbReference>
<proteinExistence type="predicted"/>
<dbReference type="InterPro" id="IPR008969">
    <property type="entry name" value="CarboxyPept-like_regulatory"/>
</dbReference>
<protein>
    <recommendedName>
        <fullName evidence="1">PLD phosphodiesterase domain-containing protein</fullName>
    </recommendedName>
</protein>
<comment type="caution">
    <text evidence="2">The sequence shown here is derived from an EMBL/GenBank/DDBJ whole genome shotgun (WGS) entry which is preliminary data.</text>
</comment>
<reference evidence="3" key="1">
    <citation type="journal article" date="2022" name="Microbiol. Resour. Announc.">
        <title>Draft Genome Sequence of a Methanogenic Archaeon from West Spitsbergen Permafrost.</title>
        <authorList>
            <person name="Trubitsyn V."/>
            <person name="Rivkina E."/>
            <person name="Shcherbakova V."/>
        </authorList>
    </citation>
    <scope>NUCLEOTIDE SEQUENCE [LARGE SCALE GENOMIC DNA]</scope>
    <source>
        <strain evidence="3">VT</strain>
    </source>
</reference>
<feature type="domain" description="PLD phosphodiesterase" evidence="1">
    <location>
        <begin position="470"/>
        <end position="497"/>
    </location>
</feature>
<gene>
    <name evidence="2" type="ORF">K8N75_13445</name>
</gene>
<dbReference type="SMART" id="SM00155">
    <property type="entry name" value="PLDc"/>
    <property type="match status" value="2"/>
</dbReference>
<dbReference type="RefSeq" id="WP_223792582.1">
    <property type="nucleotide sequence ID" value="NZ_JAIOUQ010000017.1"/>
</dbReference>
<organism evidence="2 3">
    <name type="scientific">Methanobacterium spitsbergense</name>
    <dbReference type="NCBI Taxonomy" id="2874285"/>
    <lineage>
        <taxon>Archaea</taxon>
        <taxon>Methanobacteriati</taxon>
        <taxon>Methanobacteriota</taxon>
        <taxon>Methanomada group</taxon>
        <taxon>Methanobacteria</taxon>
        <taxon>Methanobacteriales</taxon>
        <taxon>Methanobacteriaceae</taxon>
        <taxon>Methanobacterium</taxon>
    </lineage>
</organism>
<dbReference type="Proteomes" id="UP000825933">
    <property type="component" value="Unassembled WGS sequence"/>
</dbReference>
<evidence type="ECO:0000313" key="2">
    <source>
        <dbReference type="EMBL" id="MBZ2167044.1"/>
    </source>
</evidence>
<accession>A0A8T5UTL0</accession>
<dbReference type="SUPFAM" id="SSF49464">
    <property type="entry name" value="Carboxypeptidase regulatory domain-like"/>
    <property type="match status" value="1"/>
</dbReference>
<dbReference type="Gene3D" id="3.30.870.10">
    <property type="entry name" value="Endonuclease Chain A"/>
    <property type="match status" value="2"/>
</dbReference>
<dbReference type="InterPro" id="IPR025202">
    <property type="entry name" value="PLD-like_dom"/>
</dbReference>
<dbReference type="PANTHER" id="PTHR21248">
    <property type="entry name" value="CARDIOLIPIN SYNTHASE"/>
    <property type="match status" value="1"/>
</dbReference>
<evidence type="ECO:0000259" key="1">
    <source>
        <dbReference type="PROSITE" id="PS50035"/>
    </source>
</evidence>
<evidence type="ECO:0000313" key="3">
    <source>
        <dbReference type="Proteomes" id="UP000825933"/>
    </source>
</evidence>
<keyword evidence="3" id="KW-1185">Reference proteome</keyword>
<dbReference type="GO" id="GO:0030572">
    <property type="term" value="F:phosphatidyltransferase activity"/>
    <property type="evidence" value="ECO:0007669"/>
    <property type="project" value="UniProtKB-ARBA"/>
</dbReference>
<dbReference type="AlphaFoldDB" id="A0A8T5UTL0"/>